<dbReference type="InParanoid" id="A0A0C3DQF7"/>
<dbReference type="AlphaFoldDB" id="A0A0C3DQF7"/>
<dbReference type="EMBL" id="KN822089">
    <property type="protein sequence ID" value="KIM58226.1"/>
    <property type="molecule type" value="Genomic_DNA"/>
</dbReference>
<evidence type="ECO:0000313" key="2">
    <source>
        <dbReference type="EMBL" id="KIM58226.1"/>
    </source>
</evidence>
<dbReference type="Proteomes" id="UP000053989">
    <property type="component" value="Unassembled WGS sequence"/>
</dbReference>
<reference evidence="3" key="2">
    <citation type="submission" date="2015-01" db="EMBL/GenBank/DDBJ databases">
        <title>Evolutionary Origins and Diversification of the Mycorrhizal Mutualists.</title>
        <authorList>
            <consortium name="DOE Joint Genome Institute"/>
            <consortium name="Mycorrhizal Genomics Consortium"/>
            <person name="Kohler A."/>
            <person name="Kuo A."/>
            <person name="Nagy L.G."/>
            <person name="Floudas D."/>
            <person name="Copeland A."/>
            <person name="Barry K.W."/>
            <person name="Cichocki N."/>
            <person name="Veneault-Fourrey C."/>
            <person name="LaButti K."/>
            <person name="Lindquist E.A."/>
            <person name="Lipzen A."/>
            <person name="Lundell T."/>
            <person name="Morin E."/>
            <person name="Murat C."/>
            <person name="Riley R."/>
            <person name="Ohm R."/>
            <person name="Sun H."/>
            <person name="Tunlid A."/>
            <person name="Henrissat B."/>
            <person name="Grigoriev I.V."/>
            <person name="Hibbett D.S."/>
            <person name="Martin F."/>
        </authorList>
    </citation>
    <scope>NUCLEOTIDE SEQUENCE [LARGE SCALE GENOMIC DNA]</scope>
    <source>
        <strain evidence="3">Foug A</strain>
    </source>
</reference>
<protein>
    <submittedName>
        <fullName evidence="2">Uncharacterized protein</fullName>
    </submittedName>
</protein>
<name>A0A0C3DQF7_9AGAM</name>
<evidence type="ECO:0000256" key="1">
    <source>
        <dbReference type="SAM" id="MobiDB-lite"/>
    </source>
</evidence>
<dbReference type="HOGENOM" id="CLU_050420_1_0_1"/>
<accession>A0A0C3DQF7</accession>
<dbReference type="OrthoDB" id="2653441at2759"/>
<keyword evidence="3" id="KW-1185">Reference proteome</keyword>
<feature type="region of interest" description="Disordered" evidence="1">
    <location>
        <begin position="303"/>
        <end position="324"/>
    </location>
</feature>
<evidence type="ECO:0000313" key="3">
    <source>
        <dbReference type="Proteomes" id="UP000053989"/>
    </source>
</evidence>
<sequence>MDRLESDECPQTCNKHFKVSFLQGSRCLMISYPSAAHKFVLDTVMGRLRCILGTIPAPASDLYCQVSPHSPGHRSESIDAAPDLMVKMWSRSCENPRRVPRTIWLMENACSQSDGDVMDKLRASVHDVLDLLVVCKILFKEGTPYHSPGSRGSTVKRLRLSERLSWPEWESNYGNPHEYARVVVDDYTWFSPSSVEFYVWIRKPGESKIDLDSLSGDGYAFGRLYPTVDLDEVDNAFRRGLELTKATMLGLDIPNMDLNGWLFPARVIHPERYVFALEDGAWWTAYQRYRKWYDNEKKSRDRSHRRQTARACASHEASAQLNSV</sequence>
<proteinExistence type="predicted"/>
<gene>
    <name evidence="2" type="ORF">SCLCIDRAFT_1218843</name>
</gene>
<organism evidence="2 3">
    <name type="scientific">Scleroderma citrinum Foug A</name>
    <dbReference type="NCBI Taxonomy" id="1036808"/>
    <lineage>
        <taxon>Eukaryota</taxon>
        <taxon>Fungi</taxon>
        <taxon>Dikarya</taxon>
        <taxon>Basidiomycota</taxon>
        <taxon>Agaricomycotina</taxon>
        <taxon>Agaricomycetes</taxon>
        <taxon>Agaricomycetidae</taxon>
        <taxon>Boletales</taxon>
        <taxon>Sclerodermatineae</taxon>
        <taxon>Sclerodermataceae</taxon>
        <taxon>Scleroderma</taxon>
    </lineage>
</organism>
<reference evidence="2 3" key="1">
    <citation type="submission" date="2014-04" db="EMBL/GenBank/DDBJ databases">
        <authorList>
            <consortium name="DOE Joint Genome Institute"/>
            <person name="Kuo A."/>
            <person name="Kohler A."/>
            <person name="Nagy L.G."/>
            <person name="Floudas D."/>
            <person name="Copeland A."/>
            <person name="Barry K.W."/>
            <person name="Cichocki N."/>
            <person name="Veneault-Fourrey C."/>
            <person name="LaButti K."/>
            <person name="Lindquist E.A."/>
            <person name="Lipzen A."/>
            <person name="Lundell T."/>
            <person name="Morin E."/>
            <person name="Murat C."/>
            <person name="Sun H."/>
            <person name="Tunlid A."/>
            <person name="Henrissat B."/>
            <person name="Grigoriev I.V."/>
            <person name="Hibbett D.S."/>
            <person name="Martin F."/>
            <person name="Nordberg H.P."/>
            <person name="Cantor M.N."/>
            <person name="Hua S.X."/>
        </authorList>
    </citation>
    <scope>NUCLEOTIDE SEQUENCE [LARGE SCALE GENOMIC DNA]</scope>
    <source>
        <strain evidence="2 3">Foug A</strain>
    </source>
</reference>